<keyword evidence="3" id="KW-0489">Methyltransferase</keyword>
<dbReference type="SUPFAM" id="SSF53335">
    <property type="entry name" value="S-adenosyl-L-methionine-dependent methyltransferases"/>
    <property type="match status" value="1"/>
</dbReference>
<organism evidence="3 4">
    <name type="scientific">Streptomyces benahoarensis</name>
    <dbReference type="NCBI Taxonomy" id="2595054"/>
    <lineage>
        <taxon>Bacteria</taxon>
        <taxon>Bacillati</taxon>
        <taxon>Actinomycetota</taxon>
        <taxon>Actinomycetes</taxon>
        <taxon>Kitasatosporales</taxon>
        <taxon>Streptomycetaceae</taxon>
        <taxon>Streptomyces</taxon>
    </lineage>
</organism>
<dbReference type="InterPro" id="IPR029063">
    <property type="entry name" value="SAM-dependent_MTases_sf"/>
</dbReference>
<dbReference type="CDD" id="cd02440">
    <property type="entry name" value="AdoMet_MTases"/>
    <property type="match status" value="1"/>
</dbReference>
<name>A0A553ZLQ7_9ACTN</name>
<accession>A0A553ZLQ7</accession>
<comment type="caution">
    <text evidence="3">The sequence shown here is derived from an EMBL/GenBank/DDBJ whole genome shotgun (WGS) entry which is preliminary data.</text>
</comment>
<keyword evidence="1 3" id="KW-0808">Transferase</keyword>
<keyword evidence="4" id="KW-1185">Reference proteome</keyword>
<dbReference type="Proteomes" id="UP000320888">
    <property type="component" value="Unassembled WGS sequence"/>
</dbReference>
<dbReference type="Gene3D" id="3.40.50.150">
    <property type="entry name" value="Vaccinia Virus protein VP39"/>
    <property type="match status" value="1"/>
</dbReference>
<protein>
    <submittedName>
        <fullName evidence="3">Methyltransferase domain-containing protein</fullName>
    </submittedName>
</protein>
<dbReference type="PANTHER" id="PTHR43861:SF3">
    <property type="entry name" value="PUTATIVE (AFU_ORTHOLOGUE AFUA_2G14390)-RELATED"/>
    <property type="match status" value="1"/>
</dbReference>
<feature type="domain" description="Methyltransferase type 11" evidence="2">
    <location>
        <begin position="58"/>
        <end position="150"/>
    </location>
</feature>
<dbReference type="GO" id="GO:0032259">
    <property type="term" value="P:methylation"/>
    <property type="evidence" value="ECO:0007669"/>
    <property type="project" value="UniProtKB-KW"/>
</dbReference>
<dbReference type="InterPro" id="IPR013216">
    <property type="entry name" value="Methyltransf_11"/>
</dbReference>
<dbReference type="Pfam" id="PF08241">
    <property type="entry name" value="Methyltransf_11"/>
    <property type="match status" value="1"/>
</dbReference>
<reference evidence="3 4" key="1">
    <citation type="submission" date="2019-07" db="EMBL/GenBank/DDBJ databases">
        <title>Draft genome for Streptomyces benahoarensis MZ03-48.</title>
        <authorList>
            <person name="Gonzalez-Pimentel J.L."/>
        </authorList>
    </citation>
    <scope>NUCLEOTIDE SEQUENCE [LARGE SCALE GENOMIC DNA]</scope>
    <source>
        <strain evidence="3 4">MZ03-48</strain>
    </source>
</reference>
<evidence type="ECO:0000259" key="2">
    <source>
        <dbReference type="Pfam" id="PF08241"/>
    </source>
</evidence>
<dbReference type="GO" id="GO:0017000">
    <property type="term" value="P:antibiotic biosynthetic process"/>
    <property type="evidence" value="ECO:0007669"/>
    <property type="project" value="UniProtKB-ARBA"/>
</dbReference>
<dbReference type="AlphaFoldDB" id="A0A553ZLQ7"/>
<dbReference type="GO" id="GO:0008757">
    <property type="term" value="F:S-adenosylmethionine-dependent methyltransferase activity"/>
    <property type="evidence" value="ECO:0007669"/>
    <property type="project" value="InterPro"/>
</dbReference>
<gene>
    <name evidence="3" type="ORF">FNZ23_10300</name>
</gene>
<proteinExistence type="predicted"/>
<evidence type="ECO:0000256" key="1">
    <source>
        <dbReference type="ARBA" id="ARBA00022679"/>
    </source>
</evidence>
<dbReference type="OrthoDB" id="3469983at2"/>
<evidence type="ECO:0000313" key="4">
    <source>
        <dbReference type="Proteomes" id="UP000320888"/>
    </source>
</evidence>
<dbReference type="EMBL" id="VKLS01000088">
    <property type="protein sequence ID" value="TSB42370.1"/>
    <property type="molecule type" value="Genomic_DNA"/>
</dbReference>
<sequence>MCLRHGRGPPVTPAADRYVFATAFAREEERLALGEALWDPGTRERLAATGVGPGWSCLEIGAGRGSVAAWLADRVGPVGEVVAADLDTERLKWLTGRGVTVHRHDVVTDDLPEAHFDLIHARLVLQHVGDRQQAVDRLYRALKPGGHLVLEDTDTASLFSHPAQDDFLNDVKRAAYDVMCASGYHPRCGLLDVQLATDAGLVDIVAEGRSAVVRGGSDAARWFALWLEHLAPAMLARGAVTEERLARAQVDLTDPAHCWLSQVMVTVHGRRPASDSLGKVRTAP</sequence>
<dbReference type="PANTHER" id="PTHR43861">
    <property type="entry name" value="TRANS-ACONITATE 2-METHYLTRANSFERASE-RELATED"/>
    <property type="match status" value="1"/>
</dbReference>
<evidence type="ECO:0000313" key="3">
    <source>
        <dbReference type="EMBL" id="TSB42370.1"/>
    </source>
</evidence>